<evidence type="ECO:0000313" key="2">
    <source>
        <dbReference type="EMBL" id="PNG05601.1"/>
    </source>
</evidence>
<dbReference type="AlphaFoldDB" id="A0A2N8SSX6"/>
<dbReference type="PROSITE" id="PS51257">
    <property type="entry name" value="PROKAR_LIPOPROTEIN"/>
    <property type="match status" value="1"/>
</dbReference>
<accession>A0A2N8SSX6</accession>
<evidence type="ECO:0008006" key="4">
    <source>
        <dbReference type="Google" id="ProtNLM"/>
    </source>
</evidence>
<feature type="region of interest" description="Disordered" evidence="1">
    <location>
        <begin position="27"/>
        <end position="64"/>
    </location>
</feature>
<dbReference type="Proteomes" id="UP000235897">
    <property type="component" value="Unassembled WGS sequence"/>
</dbReference>
<feature type="compositionally biased region" description="Polar residues" evidence="1">
    <location>
        <begin position="36"/>
        <end position="51"/>
    </location>
</feature>
<reference evidence="2 3" key="1">
    <citation type="submission" date="2018-01" db="EMBL/GenBank/DDBJ databases">
        <title>Denitrification phenotypes of diverse strains of Pseudomonas stutzeri.</title>
        <authorList>
            <person name="Milligan D.A."/>
            <person name="Bergaust L."/>
            <person name="Bakken L.R."/>
            <person name="Frostegard A."/>
        </authorList>
    </citation>
    <scope>NUCLEOTIDE SEQUENCE [LARGE SCALE GENOMIC DNA]</scope>
    <source>
        <strain evidence="2 3">28a3</strain>
    </source>
</reference>
<proteinExistence type="predicted"/>
<protein>
    <recommendedName>
        <fullName evidence="4">Lipoprotein</fullName>
    </recommendedName>
</protein>
<sequence>MRYTAIAVCCLGLAGCAGNGPDSACEVFDPPPLESPTAQNDQRVQMQSTGDPTAGTAADVQDCP</sequence>
<dbReference type="OrthoDB" id="7008955at2"/>
<dbReference type="RefSeq" id="WP_021205988.1">
    <property type="nucleotide sequence ID" value="NZ_CP073105.1"/>
</dbReference>
<dbReference type="EMBL" id="POUW01000004">
    <property type="protein sequence ID" value="PNG05601.1"/>
    <property type="molecule type" value="Genomic_DNA"/>
</dbReference>
<comment type="caution">
    <text evidence="2">The sequence shown here is derived from an EMBL/GenBank/DDBJ whole genome shotgun (WGS) entry which is preliminary data.</text>
</comment>
<evidence type="ECO:0000313" key="3">
    <source>
        <dbReference type="Proteomes" id="UP000235897"/>
    </source>
</evidence>
<gene>
    <name evidence="2" type="ORF">CXL00_12875</name>
</gene>
<organism evidence="2 3">
    <name type="scientific">Stutzerimonas stutzeri</name>
    <name type="common">Pseudomonas stutzeri</name>
    <dbReference type="NCBI Taxonomy" id="316"/>
    <lineage>
        <taxon>Bacteria</taxon>
        <taxon>Pseudomonadati</taxon>
        <taxon>Pseudomonadota</taxon>
        <taxon>Gammaproteobacteria</taxon>
        <taxon>Pseudomonadales</taxon>
        <taxon>Pseudomonadaceae</taxon>
        <taxon>Stutzerimonas</taxon>
    </lineage>
</organism>
<name>A0A2N8SSX6_STUST</name>
<evidence type="ECO:0000256" key="1">
    <source>
        <dbReference type="SAM" id="MobiDB-lite"/>
    </source>
</evidence>